<name>A0A6G6WDB8_9ACTN</name>
<feature type="chain" id="PRO_5038874851" description="DUF732 domain-containing protein" evidence="1">
    <location>
        <begin position="19"/>
        <end position="107"/>
    </location>
</feature>
<evidence type="ECO:0008006" key="4">
    <source>
        <dbReference type="Google" id="ProtNLM"/>
    </source>
</evidence>
<gene>
    <name evidence="2" type="ORF">G5V58_10585</name>
</gene>
<reference evidence="2 3" key="1">
    <citation type="submission" date="2020-02" db="EMBL/GenBank/DDBJ databases">
        <title>Full genome sequence of Nocardioides sp. R-3366.</title>
        <authorList>
            <person name="Im W.-T."/>
        </authorList>
    </citation>
    <scope>NUCLEOTIDE SEQUENCE [LARGE SCALE GENOMIC DNA]</scope>
    <source>
        <strain evidence="2 3">R-3366</strain>
    </source>
</reference>
<dbReference type="EMBL" id="CP049257">
    <property type="protein sequence ID" value="QIG43147.1"/>
    <property type="molecule type" value="Genomic_DNA"/>
</dbReference>
<evidence type="ECO:0000256" key="1">
    <source>
        <dbReference type="SAM" id="SignalP"/>
    </source>
</evidence>
<organism evidence="2 3">
    <name type="scientific">Nocardioides anomalus</name>
    <dbReference type="NCBI Taxonomy" id="2712223"/>
    <lineage>
        <taxon>Bacteria</taxon>
        <taxon>Bacillati</taxon>
        <taxon>Actinomycetota</taxon>
        <taxon>Actinomycetes</taxon>
        <taxon>Propionibacteriales</taxon>
        <taxon>Nocardioidaceae</taxon>
        <taxon>Nocardioides</taxon>
    </lineage>
</organism>
<proteinExistence type="predicted"/>
<feature type="signal peptide" evidence="1">
    <location>
        <begin position="1"/>
        <end position="18"/>
    </location>
</feature>
<keyword evidence="3" id="KW-1185">Reference proteome</keyword>
<accession>A0A6G6WDB8</accession>
<dbReference type="RefSeq" id="WP_165232093.1">
    <property type="nucleotide sequence ID" value="NZ_CP049257.1"/>
</dbReference>
<sequence>MKKLVALFTLLFALSACGGGGGGRPSQDDIAKALKDSDNPAGSVFQSGGTSDDVIDCIAKALHDSDLSDDALQALVDGDKDFDGSKKDQEVISSGDLTDEIGKCVTS</sequence>
<evidence type="ECO:0000313" key="3">
    <source>
        <dbReference type="Proteomes" id="UP000502996"/>
    </source>
</evidence>
<dbReference type="PROSITE" id="PS51257">
    <property type="entry name" value="PROKAR_LIPOPROTEIN"/>
    <property type="match status" value="1"/>
</dbReference>
<protein>
    <recommendedName>
        <fullName evidence="4">DUF732 domain-containing protein</fullName>
    </recommendedName>
</protein>
<evidence type="ECO:0000313" key="2">
    <source>
        <dbReference type="EMBL" id="QIG43147.1"/>
    </source>
</evidence>
<dbReference type="KEGG" id="nano:G5V58_10585"/>
<dbReference type="Proteomes" id="UP000502996">
    <property type="component" value="Chromosome"/>
</dbReference>
<dbReference type="AlphaFoldDB" id="A0A6G6WDB8"/>
<keyword evidence="1" id="KW-0732">Signal</keyword>